<dbReference type="SUPFAM" id="SSF47473">
    <property type="entry name" value="EF-hand"/>
    <property type="match status" value="1"/>
</dbReference>
<keyword evidence="9" id="KW-0418">Kinase</keyword>
<dbReference type="PROSITE" id="PS00108">
    <property type="entry name" value="PROTEIN_KINASE_ST"/>
    <property type="match status" value="1"/>
</dbReference>
<evidence type="ECO:0000313" key="20">
    <source>
        <dbReference type="EMBL" id="CAD5328668.1"/>
    </source>
</evidence>
<evidence type="ECO:0000256" key="5">
    <source>
        <dbReference type="ARBA" id="ARBA00022679"/>
    </source>
</evidence>
<comment type="catalytic activity">
    <reaction evidence="14">
        <text>L-threonyl-[protein] + ATP = O-phospho-L-threonyl-[protein] + ADP + H(+)</text>
        <dbReference type="Rhea" id="RHEA:46608"/>
        <dbReference type="Rhea" id="RHEA-COMP:11060"/>
        <dbReference type="Rhea" id="RHEA-COMP:11605"/>
        <dbReference type="ChEBI" id="CHEBI:15378"/>
        <dbReference type="ChEBI" id="CHEBI:30013"/>
        <dbReference type="ChEBI" id="CHEBI:30616"/>
        <dbReference type="ChEBI" id="CHEBI:61977"/>
        <dbReference type="ChEBI" id="CHEBI:456216"/>
        <dbReference type="EC" id="2.7.11.1"/>
    </reaction>
</comment>
<dbReference type="InterPro" id="IPR011009">
    <property type="entry name" value="Kinase-like_dom_sf"/>
</dbReference>
<evidence type="ECO:0000256" key="4">
    <source>
        <dbReference type="ARBA" id="ARBA00022553"/>
    </source>
</evidence>
<dbReference type="SMART" id="SM00054">
    <property type="entry name" value="EFh"/>
    <property type="match status" value="4"/>
</dbReference>
<dbReference type="PROSITE" id="PS00018">
    <property type="entry name" value="EF_HAND_1"/>
    <property type="match status" value="4"/>
</dbReference>
<dbReference type="Gene3D" id="3.30.200.20">
    <property type="entry name" value="Phosphorylase Kinase, domain 1"/>
    <property type="match status" value="1"/>
</dbReference>
<sequence length="755" mass="85038">MGKGRSLPISRSERFLGSHQQSDDHHVDGETTFELELMEEDVWSVVEPDEPKELGAWNARSLEASGSEWRRKGGRVSDLTVPSDGQRKRHVATSAPVKVPDWSKILKVESVKSMHNNNNDNDNADVADCDWESAMVPPHEYVAARSRNGDGGSSVFLGVGRTLKGRDMRRVRDAVWSQTGKHRNTESDIINGSVQSSIPTNQPENHVSRDVLKPQKPPSPQIPTTTQSNHHHQQESKPVNQQIEKKHVLTQPLKPIVFRETETILGKPFEEIRKLYTLGKELGRGQFGITYTCKENSTGNTYACKSILKRKLTRKQDIDDVKREIQIMQYLSGQENIVEIKGAYEDRQSIHLVMELCGGSELFDRIIAQGHYSEKAAAGVIRSVLNVVQICHFMGVIHRDLKPENFLLASTDENAMLKATDFGLSVFIEEDFVKNSLYLKNLVSFSDLVDSGKLEIRGKVYRDIVGSAYYVAPEVLRRSYGKEIDIWSAGIILYILLCGVPPFWSETEKGIFNEIIKGEIDFDSQPWPSISESAKDLVRKLLTKDPKQRISAAQALEHPWIRGGEAPDKPIDSAVLSRMKQFRAMNKLKKLALKVIAESLSEEEIKGLKTMFANMDTDKSGTITYEELKNGLAKLGSKLTEAEVKQLMEAADVDGNGTIDYIEFISATMHRYRFDRDEHVFKAFQYFDKDNSGFITMDELESAMKEYGMGDEASIKEVIAEVDTDNDGRINYEEFCAMMRSGITLPQQGKILPVQ</sequence>
<dbReference type="Gene3D" id="1.10.238.10">
    <property type="entry name" value="EF-hand"/>
    <property type="match status" value="1"/>
</dbReference>
<dbReference type="Pfam" id="PF04520">
    <property type="entry name" value="Senescence_reg"/>
    <property type="match status" value="1"/>
</dbReference>
<dbReference type="Pfam" id="PF00069">
    <property type="entry name" value="Pkinase"/>
    <property type="match status" value="1"/>
</dbReference>
<keyword evidence="7" id="KW-0677">Repeat</keyword>
<dbReference type="InterPro" id="IPR017441">
    <property type="entry name" value="Protein_kinase_ATP_BS"/>
</dbReference>
<keyword evidence="10" id="KW-0106">Calcium</keyword>
<feature type="domain" description="EF-hand" evidence="19">
    <location>
        <begin position="603"/>
        <end position="638"/>
    </location>
</feature>
<evidence type="ECO:0000256" key="8">
    <source>
        <dbReference type="ARBA" id="ARBA00022741"/>
    </source>
</evidence>
<keyword evidence="6" id="KW-0479">Metal-binding</keyword>
<dbReference type="SUPFAM" id="SSF56112">
    <property type="entry name" value="Protein kinase-like (PK-like)"/>
    <property type="match status" value="1"/>
</dbReference>
<dbReference type="FunFam" id="1.10.510.10:FF:000178">
    <property type="entry name" value="Calcium-dependent protein kinase 5"/>
    <property type="match status" value="1"/>
</dbReference>
<keyword evidence="5" id="KW-0808">Transferase</keyword>
<organism evidence="20 21">
    <name type="scientific">Arabidopsis thaliana</name>
    <name type="common">Mouse-ear cress</name>
    <dbReference type="NCBI Taxonomy" id="3702"/>
    <lineage>
        <taxon>Eukaryota</taxon>
        <taxon>Viridiplantae</taxon>
        <taxon>Streptophyta</taxon>
        <taxon>Embryophyta</taxon>
        <taxon>Tracheophyta</taxon>
        <taxon>Spermatophyta</taxon>
        <taxon>Magnoliopsida</taxon>
        <taxon>eudicotyledons</taxon>
        <taxon>Gunneridae</taxon>
        <taxon>Pentapetalae</taxon>
        <taxon>rosids</taxon>
        <taxon>malvids</taxon>
        <taxon>Brassicales</taxon>
        <taxon>Brassicaceae</taxon>
        <taxon>Camelineae</taxon>
        <taxon>Arabidopsis</taxon>
    </lineage>
</organism>
<dbReference type="PROSITE" id="PS50222">
    <property type="entry name" value="EF_HAND_2"/>
    <property type="match status" value="4"/>
</dbReference>
<dbReference type="GO" id="GO:0005509">
    <property type="term" value="F:calcium ion binding"/>
    <property type="evidence" value="ECO:0007669"/>
    <property type="project" value="InterPro"/>
</dbReference>
<feature type="compositionally biased region" description="Polar residues" evidence="17">
    <location>
        <begin position="187"/>
        <end position="205"/>
    </location>
</feature>
<evidence type="ECO:0000259" key="18">
    <source>
        <dbReference type="PROSITE" id="PS50011"/>
    </source>
</evidence>
<evidence type="ECO:0000256" key="6">
    <source>
        <dbReference type="ARBA" id="ARBA00022723"/>
    </source>
</evidence>
<evidence type="ECO:0000259" key="19">
    <source>
        <dbReference type="PROSITE" id="PS50222"/>
    </source>
</evidence>
<dbReference type="Proteomes" id="UP000516314">
    <property type="component" value="Chromosome 4"/>
</dbReference>
<dbReference type="PROSITE" id="PS00107">
    <property type="entry name" value="PROTEIN_KINASE_ATP"/>
    <property type="match status" value="1"/>
</dbReference>
<feature type="region of interest" description="Disordered" evidence="17">
    <location>
        <begin position="1"/>
        <end position="27"/>
    </location>
</feature>
<comment type="similarity">
    <text evidence="1">Belongs to the protein kinase superfamily. CAMK Ser/Thr protein kinase family. CaMK subfamily.</text>
</comment>
<dbReference type="GO" id="GO:0004674">
    <property type="term" value="F:protein serine/threonine kinase activity"/>
    <property type="evidence" value="ECO:0007669"/>
    <property type="project" value="UniProtKB-KW"/>
</dbReference>
<evidence type="ECO:0000256" key="3">
    <source>
        <dbReference type="ARBA" id="ARBA00022527"/>
    </source>
</evidence>
<evidence type="ECO:0000256" key="12">
    <source>
        <dbReference type="ARBA" id="ARBA00024334"/>
    </source>
</evidence>
<evidence type="ECO:0000256" key="11">
    <source>
        <dbReference type="ARBA" id="ARBA00022840"/>
    </source>
</evidence>
<evidence type="ECO:0000256" key="15">
    <source>
        <dbReference type="ARBA" id="ARBA00048679"/>
    </source>
</evidence>
<dbReference type="EC" id="2.7.11.1" evidence="2"/>
<dbReference type="SMART" id="SM00220">
    <property type="entry name" value="S_TKc"/>
    <property type="match status" value="1"/>
</dbReference>
<dbReference type="InterPro" id="IPR008271">
    <property type="entry name" value="Ser/Thr_kinase_AS"/>
</dbReference>
<dbReference type="InterPro" id="IPR007608">
    <property type="entry name" value="Senescence_reg_S40"/>
</dbReference>
<feature type="region of interest" description="Disordered" evidence="17">
    <location>
        <begin position="64"/>
        <end position="95"/>
    </location>
</feature>
<dbReference type="InterPro" id="IPR018247">
    <property type="entry name" value="EF_Hand_1_Ca_BS"/>
</dbReference>
<reference evidence="20 21" key="1">
    <citation type="submission" date="2020-09" db="EMBL/GenBank/DDBJ databases">
        <authorList>
            <person name="Ashkenazy H."/>
        </authorList>
    </citation>
    <scope>NUCLEOTIDE SEQUENCE [LARGE SCALE GENOMIC DNA]</scope>
    <source>
        <strain evidence="21">cv. Cdm-0</strain>
    </source>
</reference>
<keyword evidence="8 16" id="KW-0547">Nucleotide-binding</keyword>
<feature type="domain" description="Protein kinase" evidence="18">
    <location>
        <begin position="276"/>
        <end position="561"/>
    </location>
</feature>
<comment type="similarity">
    <text evidence="13">Belongs to the senescence regulator S40 family.</text>
</comment>
<comment type="similarity">
    <text evidence="12">Belongs to the protein kinase superfamily. Ser/Thr protein kinase family. CDPK subfamily.</text>
</comment>
<evidence type="ECO:0000256" key="2">
    <source>
        <dbReference type="ARBA" id="ARBA00012513"/>
    </source>
</evidence>
<feature type="domain" description="EF-hand" evidence="19">
    <location>
        <begin position="711"/>
        <end position="745"/>
    </location>
</feature>
<dbReference type="GO" id="GO:0010150">
    <property type="term" value="P:leaf senescence"/>
    <property type="evidence" value="ECO:0007669"/>
    <property type="project" value="UniProtKB-ARBA"/>
</dbReference>
<feature type="binding site" evidence="16">
    <location>
        <position position="309"/>
    </location>
    <ligand>
        <name>ATP</name>
        <dbReference type="ChEBI" id="CHEBI:30616"/>
    </ligand>
</feature>
<dbReference type="AlphaFoldDB" id="A0A7G2F010"/>
<dbReference type="Pfam" id="PF13499">
    <property type="entry name" value="EF-hand_7"/>
    <property type="match status" value="2"/>
</dbReference>
<evidence type="ECO:0000256" key="13">
    <source>
        <dbReference type="ARBA" id="ARBA00034773"/>
    </source>
</evidence>
<evidence type="ECO:0000256" key="14">
    <source>
        <dbReference type="ARBA" id="ARBA00047899"/>
    </source>
</evidence>
<dbReference type="EMBL" id="LR881469">
    <property type="protein sequence ID" value="CAD5328668.1"/>
    <property type="molecule type" value="Genomic_DNA"/>
</dbReference>
<evidence type="ECO:0000256" key="10">
    <source>
        <dbReference type="ARBA" id="ARBA00022837"/>
    </source>
</evidence>
<dbReference type="InterPro" id="IPR050205">
    <property type="entry name" value="CDPK_Ser/Thr_kinases"/>
</dbReference>
<dbReference type="InterPro" id="IPR002048">
    <property type="entry name" value="EF_hand_dom"/>
</dbReference>
<feature type="domain" description="EF-hand" evidence="19">
    <location>
        <begin position="675"/>
        <end position="710"/>
    </location>
</feature>
<feature type="region of interest" description="Disordered" evidence="17">
    <location>
        <begin position="175"/>
        <end position="241"/>
    </location>
</feature>
<keyword evidence="3" id="KW-0723">Serine/threonine-protein kinase</keyword>
<evidence type="ECO:0000256" key="1">
    <source>
        <dbReference type="ARBA" id="ARBA00005354"/>
    </source>
</evidence>
<dbReference type="InterPro" id="IPR000719">
    <property type="entry name" value="Prot_kinase_dom"/>
</dbReference>
<dbReference type="PANTHER" id="PTHR24349">
    <property type="entry name" value="SERINE/THREONINE-PROTEIN KINASE"/>
    <property type="match status" value="1"/>
</dbReference>
<evidence type="ECO:0000256" key="7">
    <source>
        <dbReference type="ARBA" id="ARBA00022737"/>
    </source>
</evidence>
<keyword evidence="11 16" id="KW-0067">ATP-binding</keyword>
<evidence type="ECO:0000256" key="17">
    <source>
        <dbReference type="SAM" id="MobiDB-lite"/>
    </source>
</evidence>
<dbReference type="FunFam" id="1.10.238.10:FF:000015">
    <property type="entry name" value="Calcium-dependent protein kinase 1"/>
    <property type="match status" value="1"/>
</dbReference>
<dbReference type="CDD" id="cd05117">
    <property type="entry name" value="STKc_CAMK"/>
    <property type="match status" value="1"/>
</dbReference>
<dbReference type="CDD" id="cd00051">
    <property type="entry name" value="EFh"/>
    <property type="match status" value="1"/>
</dbReference>
<dbReference type="GO" id="GO:0005524">
    <property type="term" value="F:ATP binding"/>
    <property type="evidence" value="ECO:0007669"/>
    <property type="project" value="UniProtKB-UniRule"/>
</dbReference>
<dbReference type="FunFam" id="3.30.200.20:FF:000004">
    <property type="entry name" value="Calcium-dependent protein kinase 1"/>
    <property type="match status" value="1"/>
</dbReference>
<proteinExistence type="inferred from homology"/>
<feature type="compositionally biased region" description="Basic and acidic residues" evidence="17">
    <location>
        <begin position="11"/>
        <end position="27"/>
    </location>
</feature>
<accession>A0A7G2F010</accession>
<dbReference type="PROSITE" id="PS50011">
    <property type="entry name" value="PROTEIN_KINASE_DOM"/>
    <property type="match status" value="1"/>
</dbReference>
<dbReference type="InterPro" id="IPR011992">
    <property type="entry name" value="EF-hand-dom_pair"/>
</dbReference>
<gene>
    <name evidence="20" type="ORF">AT9943_LOCUS16301</name>
</gene>
<evidence type="ECO:0000256" key="9">
    <source>
        <dbReference type="ARBA" id="ARBA00022777"/>
    </source>
</evidence>
<comment type="catalytic activity">
    <reaction evidence="15">
        <text>L-seryl-[protein] + ATP = O-phospho-L-seryl-[protein] + ADP + H(+)</text>
        <dbReference type="Rhea" id="RHEA:17989"/>
        <dbReference type="Rhea" id="RHEA-COMP:9863"/>
        <dbReference type="Rhea" id="RHEA-COMP:11604"/>
        <dbReference type="ChEBI" id="CHEBI:15378"/>
        <dbReference type="ChEBI" id="CHEBI:29999"/>
        <dbReference type="ChEBI" id="CHEBI:30616"/>
        <dbReference type="ChEBI" id="CHEBI:83421"/>
        <dbReference type="ChEBI" id="CHEBI:456216"/>
        <dbReference type="EC" id="2.7.11.1"/>
    </reaction>
</comment>
<keyword evidence="4" id="KW-0597">Phosphoprotein</keyword>
<dbReference type="Gene3D" id="1.10.510.10">
    <property type="entry name" value="Transferase(Phosphotransferase) domain 1"/>
    <property type="match status" value="1"/>
</dbReference>
<feature type="domain" description="EF-hand" evidence="19">
    <location>
        <begin position="639"/>
        <end position="674"/>
    </location>
</feature>
<protein>
    <recommendedName>
        <fullName evidence="2">non-specific serine/threonine protein kinase</fullName>
        <ecNumber evidence="2">2.7.11.1</ecNumber>
    </recommendedName>
</protein>
<evidence type="ECO:0000313" key="21">
    <source>
        <dbReference type="Proteomes" id="UP000516314"/>
    </source>
</evidence>
<evidence type="ECO:0000256" key="16">
    <source>
        <dbReference type="PROSITE-ProRule" id="PRU10141"/>
    </source>
</evidence>
<name>A0A7G2F010_ARATH</name>